<dbReference type="Pfam" id="PF09059">
    <property type="entry name" value="TyeA"/>
    <property type="match status" value="1"/>
</dbReference>
<dbReference type="Pfam" id="PF07201">
    <property type="entry name" value="HrpJ"/>
    <property type="match status" value="1"/>
</dbReference>
<dbReference type="NCBIfam" id="TIGR02511">
    <property type="entry name" value="type_III_tyeA"/>
    <property type="match status" value="1"/>
</dbReference>
<feature type="domain" description="Hypersensitivity response secretion-like HrpJ" evidence="1">
    <location>
        <begin position="47"/>
        <end position="200"/>
    </location>
</feature>
<reference evidence="3 4" key="1">
    <citation type="submission" date="2018-09" db="EMBL/GenBank/DDBJ databases">
        <title>Phylogeny of the Shewanellaceae, and recommendation for two new genera, Pseudoshewanella and Parashewanella.</title>
        <authorList>
            <person name="Wang G."/>
        </authorList>
    </citation>
    <scope>NUCLEOTIDE SEQUENCE [LARGE SCALE GENOMIC DNA]</scope>
    <source>
        <strain evidence="3 4">KCTC 22492</strain>
    </source>
</reference>
<evidence type="ECO:0000259" key="2">
    <source>
        <dbReference type="Pfam" id="PF09059"/>
    </source>
</evidence>
<comment type="caution">
    <text evidence="3">The sequence shown here is derived from an EMBL/GenBank/DDBJ whole genome shotgun (WGS) entry which is preliminary data.</text>
</comment>
<dbReference type="InterPro" id="IPR010812">
    <property type="entry name" value="HrpJ-like"/>
</dbReference>
<keyword evidence="4" id="KW-1185">Reference proteome</keyword>
<dbReference type="InterPro" id="IPR013351">
    <property type="entry name" value="T3SS_TyeA-rel"/>
</dbReference>
<dbReference type="SUPFAM" id="SSF140591">
    <property type="entry name" value="Type III secretion system domain"/>
    <property type="match status" value="2"/>
</dbReference>
<dbReference type="AlphaFoldDB" id="A0A3A6UAD1"/>
<accession>A0A3A6UAD1</accession>
<dbReference type="EMBL" id="QYYH01000012">
    <property type="protein sequence ID" value="RJY18927.1"/>
    <property type="molecule type" value="Genomic_DNA"/>
</dbReference>
<name>A0A3A6UAD1_9GAMM</name>
<feature type="domain" description="Type III secretion system effector delivery regulator TyeA" evidence="2">
    <location>
        <begin position="269"/>
        <end position="339"/>
    </location>
</feature>
<dbReference type="InterPro" id="IPR038347">
    <property type="entry name" value="TyeA_sf"/>
</dbReference>
<dbReference type="Gene3D" id="1.20.1280.80">
    <property type="match status" value="1"/>
</dbReference>
<dbReference type="OrthoDB" id="6480224at2"/>
<gene>
    <name evidence="3" type="ORF">D5R81_03040</name>
</gene>
<dbReference type="Proteomes" id="UP000273022">
    <property type="component" value="Unassembled WGS sequence"/>
</dbReference>
<evidence type="ECO:0000313" key="3">
    <source>
        <dbReference type="EMBL" id="RJY18927.1"/>
    </source>
</evidence>
<dbReference type="RefSeq" id="WP_121852179.1">
    <property type="nucleotide sequence ID" value="NZ_JAKILH010000007.1"/>
</dbReference>
<proteinExistence type="predicted"/>
<dbReference type="GO" id="GO:0046903">
    <property type="term" value="P:secretion"/>
    <property type="evidence" value="ECO:0007669"/>
    <property type="project" value="InterPro"/>
</dbReference>
<dbReference type="GO" id="GO:0019867">
    <property type="term" value="C:outer membrane"/>
    <property type="evidence" value="ECO:0007669"/>
    <property type="project" value="InterPro"/>
</dbReference>
<organism evidence="3 4">
    <name type="scientific">Parashewanella spongiae</name>
    <dbReference type="NCBI Taxonomy" id="342950"/>
    <lineage>
        <taxon>Bacteria</taxon>
        <taxon>Pseudomonadati</taxon>
        <taxon>Pseudomonadota</taxon>
        <taxon>Gammaproteobacteria</taxon>
        <taxon>Alteromonadales</taxon>
        <taxon>Shewanellaceae</taxon>
        <taxon>Parashewanella</taxon>
    </lineage>
</organism>
<dbReference type="InterPro" id="IPR015144">
    <property type="entry name" value="T3SS_TyeA"/>
</dbReference>
<sequence length="339" mass="38044">MRVDNANAVNFNTEVNLKSVNGQVQPAHTSSSLAIEEFNIEAESMEQAFEDIGLVASKFKKTLSKDNQDEARVTDLEELVATIEGKQGAEMSKLAGELASLGDADAIMSQIGQMNLDTGNVMMLLASIIGSGGLSEEVLKKLRKMLQEMLAEEGSELALIAAMEDLPLDQSGLDSLKNLYQRATHGENGLAKWFSLLKDMPERRKRIKVLLRALSNSLNDNDTSADMVKLISVIDDLRRLLIFMSIEDYCTLLARSCQAEDSSVLTVTLELVEQSWVYAEWLEERINSLSLAEDKKIGFLRRWRDLLLQLPHKCFRDPEQQEHIAESMMDLLDQWCEDE</sequence>
<protein>
    <submittedName>
        <fullName evidence="3">TyeA family type III secretion system gatekeeper subunit</fullName>
    </submittedName>
</protein>
<evidence type="ECO:0000313" key="4">
    <source>
        <dbReference type="Proteomes" id="UP000273022"/>
    </source>
</evidence>
<evidence type="ECO:0000259" key="1">
    <source>
        <dbReference type="Pfam" id="PF07201"/>
    </source>
</evidence>